<keyword evidence="14" id="KW-1185">Reference proteome</keyword>
<protein>
    <recommendedName>
        <fullName evidence="2">thioredoxin-dependent peroxiredoxin</fullName>
        <ecNumber evidence="2">1.11.1.24</ecNumber>
    </recommendedName>
    <alternativeName>
        <fullName evidence="10">Bacterioferritin comigratory protein</fullName>
    </alternativeName>
    <alternativeName>
        <fullName evidence="8">Thioredoxin peroxidase</fullName>
    </alternativeName>
</protein>
<dbReference type="PANTHER" id="PTHR42801">
    <property type="entry name" value="THIOREDOXIN-DEPENDENT PEROXIDE REDUCTASE"/>
    <property type="match status" value="1"/>
</dbReference>
<gene>
    <name evidence="13" type="ORF">KR50_32830</name>
</gene>
<dbReference type="PATRIC" id="fig|220754.4.peg.3295"/>
<evidence type="ECO:0000256" key="1">
    <source>
        <dbReference type="ARBA" id="ARBA00003330"/>
    </source>
</evidence>
<keyword evidence="6" id="KW-1015">Disulfide bond</keyword>
<comment type="function">
    <text evidence="1">Thiol-specific peroxidase that catalyzes the reduction of hydrogen peroxide and organic hydroperoxides to water and alcohols, respectively. Plays a role in cell protection against oxidative stress by detoxifying peroxides and as sensor of hydrogen peroxide-mediated signaling events.</text>
</comment>
<dbReference type="RefSeq" id="WP_041060875.1">
    <property type="nucleotide sequence ID" value="NZ_JXRR01000021.1"/>
</dbReference>
<dbReference type="Proteomes" id="UP000031972">
    <property type="component" value="Unassembled WGS sequence"/>
</dbReference>
<evidence type="ECO:0000313" key="13">
    <source>
        <dbReference type="EMBL" id="KIL43763.1"/>
    </source>
</evidence>
<evidence type="ECO:0000256" key="6">
    <source>
        <dbReference type="ARBA" id="ARBA00023157"/>
    </source>
</evidence>
<dbReference type="SUPFAM" id="SSF52833">
    <property type="entry name" value="Thioredoxin-like"/>
    <property type="match status" value="1"/>
</dbReference>
<dbReference type="GO" id="GO:0008379">
    <property type="term" value="F:thioredoxin peroxidase activity"/>
    <property type="evidence" value="ECO:0007669"/>
    <property type="project" value="TreeGrafter"/>
</dbReference>
<comment type="similarity">
    <text evidence="9">Belongs to the peroxiredoxin family. BCP/PrxQ subfamily.</text>
</comment>
<dbReference type="InterPro" id="IPR050924">
    <property type="entry name" value="Peroxiredoxin_BCP/PrxQ"/>
</dbReference>
<organism evidence="13 14">
    <name type="scientific">Jeotgalibacillus campisalis</name>
    <dbReference type="NCBI Taxonomy" id="220754"/>
    <lineage>
        <taxon>Bacteria</taxon>
        <taxon>Bacillati</taxon>
        <taxon>Bacillota</taxon>
        <taxon>Bacilli</taxon>
        <taxon>Bacillales</taxon>
        <taxon>Caryophanaceae</taxon>
        <taxon>Jeotgalibacillus</taxon>
    </lineage>
</organism>
<dbReference type="EMBL" id="JXRR01000021">
    <property type="protein sequence ID" value="KIL43763.1"/>
    <property type="molecule type" value="Genomic_DNA"/>
</dbReference>
<dbReference type="OrthoDB" id="9809746at2"/>
<evidence type="ECO:0000256" key="11">
    <source>
        <dbReference type="ARBA" id="ARBA00049091"/>
    </source>
</evidence>
<dbReference type="GO" id="GO:0045454">
    <property type="term" value="P:cell redox homeostasis"/>
    <property type="evidence" value="ECO:0007669"/>
    <property type="project" value="TreeGrafter"/>
</dbReference>
<evidence type="ECO:0000256" key="2">
    <source>
        <dbReference type="ARBA" id="ARBA00013017"/>
    </source>
</evidence>
<evidence type="ECO:0000256" key="9">
    <source>
        <dbReference type="ARBA" id="ARBA00038489"/>
    </source>
</evidence>
<accession>A0A0C2VIC9</accession>
<dbReference type="InterPro" id="IPR013766">
    <property type="entry name" value="Thioredoxin_domain"/>
</dbReference>
<evidence type="ECO:0000256" key="8">
    <source>
        <dbReference type="ARBA" id="ARBA00032824"/>
    </source>
</evidence>
<proteinExistence type="inferred from homology"/>
<name>A0A0C2VIC9_9BACL</name>
<dbReference type="PROSITE" id="PS51352">
    <property type="entry name" value="THIOREDOXIN_2"/>
    <property type="match status" value="1"/>
</dbReference>
<evidence type="ECO:0000259" key="12">
    <source>
        <dbReference type="PROSITE" id="PS51352"/>
    </source>
</evidence>
<dbReference type="Pfam" id="PF00578">
    <property type="entry name" value="AhpC-TSA"/>
    <property type="match status" value="1"/>
</dbReference>
<sequence>MTTLLEDIQAYKEQFKQKAPKEKQEIMAKATQELKESGVAQGLKAGDQVPAFTLPNAAGEQISIQEVLKQGPVILTFYRGGWCPYCNLELKAYQRELSSIKEAGASLIAISPEKPDASLSTKEKNDLQFTVLSDDSNEVAEQFDLVFKMPEDLIAVYKDSGLDVPGHNGNNDWELPKPATFVIDSSGEIIFAEVESDYTKRVEPSKVVQVVKETKSK</sequence>
<dbReference type="CDD" id="cd02970">
    <property type="entry name" value="PRX_like2"/>
    <property type="match status" value="1"/>
</dbReference>
<dbReference type="AlphaFoldDB" id="A0A0C2VIC9"/>
<comment type="catalytic activity">
    <reaction evidence="11">
        <text>a hydroperoxide + [thioredoxin]-dithiol = an alcohol + [thioredoxin]-disulfide + H2O</text>
        <dbReference type="Rhea" id="RHEA:62620"/>
        <dbReference type="Rhea" id="RHEA-COMP:10698"/>
        <dbReference type="Rhea" id="RHEA-COMP:10700"/>
        <dbReference type="ChEBI" id="CHEBI:15377"/>
        <dbReference type="ChEBI" id="CHEBI:29950"/>
        <dbReference type="ChEBI" id="CHEBI:30879"/>
        <dbReference type="ChEBI" id="CHEBI:35924"/>
        <dbReference type="ChEBI" id="CHEBI:50058"/>
        <dbReference type="EC" id="1.11.1.24"/>
    </reaction>
</comment>
<dbReference type="InterPro" id="IPR036249">
    <property type="entry name" value="Thioredoxin-like_sf"/>
</dbReference>
<evidence type="ECO:0000313" key="14">
    <source>
        <dbReference type="Proteomes" id="UP000031972"/>
    </source>
</evidence>
<keyword evidence="5" id="KW-0560">Oxidoreductase</keyword>
<evidence type="ECO:0000256" key="3">
    <source>
        <dbReference type="ARBA" id="ARBA00022559"/>
    </source>
</evidence>
<dbReference type="GO" id="GO:0034599">
    <property type="term" value="P:cellular response to oxidative stress"/>
    <property type="evidence" value="ECO:0007669"/>
    <property type="project" value="TreeGrafter"/>
</dbReference>
<dbReference type="InterPro" id="IPR000866">
    <property type="entry name" value="AhpC/TSA"/>
</dbReference>
<dbReference type="PANTHER" id="PTHR42801:SF7">
    <property type="entry name" value="SLL1159 PROTEIN"/>
    <property type="match status" value="1"/>
</dbReference>
<keyword evidence="7" id="KW-0676">Redox-active center</keyword>
<feature type="domain" description="Thioredoxin" evidence="12">
    <location>
        <begin position="43"/>
        <end position="216"/>
    </location>
</feature>
<comment type="caution">
    <text evidence="13">The sequence shown here is derived from an EMBL/GenBank/DDBJ whole genome shotgun (WGS) entry which is preliminary data.</text>
</comment>
<evidence type="ECO:0000256" key="4">
    <source>
        <dbReference type="ARBA" id="ARBA00022862"/>
    </source>
</evidence>
<reference evidence="13 14" key="1">
    <citation type="submission" date="2015-01" db="EMBL/GenBank/DDBJ databases">
        <title>Jeotgalibacillus campisalis genome sequencing.</title>
        <authorList>
            <person name="Goh K.M."/>
            <person name="Chan K.-G."/>
            <person name="Yaakop A.S."/>
            <person name="Ee R."/>
            <person name="Gan H.M."/>
            <person name="Chan C.S."/>
        </authorList>
    </citation>
    <scope>NUCLEOTIDE SEQUENCE [LARGE SCALE GENOMIC DNA]</scope>
    <source>
        <strain evidence="13 14">SF-57</strain>
    </source>
</reference>
<dbReference type="GO" id="GO:0005737">
    <property type="term" value="C:cytoplasm"/>
    <property type="evidence" value="ECO:0007669"/>
    <property type="project" value="TreeGrafter"/>
</dbReference>
<dbReference type="EC" id="1.11.1.24" evidence="2"/>
<dbReference type="Gene3D" id="3.40.30.10">
    <property type="entry name" value="Glutaredoxin"/>
    <property type="match status" value="1"/>
</dbReference>
<evidence type="ECO:0000256" key="7">
    <source>
        <dbReference type="ARBA" id="ARBA00023284"/>
    </source>
</evidence>
<evidence type="ECO:0000256" key="5">
    <source>
        <dbReference type="ARBA" id="ARBA00023002"/>
    </source>
</evidence>
<keyword evidence="4" id="KW-0049">Antioxidant</keyword>
<keyword evidence="3" id="KW-0575">Peroxidase</keyword>
<evidence type="ECO:0000256" key="10">
    <source>
        <dbReference type="ARBA" id="ARBA00041373"/>
    </source>
</evidence>